<dbReference type="CDD" id="cd06223">
    <property type="entry name" value="PRTases_typeI"/>
    <property type="match status" value="1"/>
</dbReference>
<dbReference type="SUPFAM" id="SSF53271">
    <property type="entry name" value="PRTase-like"/>
    <property type="match status" value="1"/>
</dbReference>
<evidence type="ECO:0000313" key="1">
    <source>
        <dbReference type="EMBL" id="MDP8148192.1"/>
    </source>
</evidence>
<sequence>MRTVWKQDFPDTIIDRALKDATTHPLYLKAKNGDVKSGYFLARDLVTQRAIQQLNQLVIDKKKTVIVPVHALETISINMIPLAISQVLSAHLGIPICTDIVQSTKVSRTSKDGWYRVANSPRFKGDFPAGYHAIILDDTQTQGGTLAALKGFIEYQGGEVIASYALTGKQYSKQLRLSTNTLKTLRENYGTLEEWFIEQKGYSFACLTEWEARFILNSRRTPDAVRNILFEKELKGRIERNPKLEELT</sequence>
<dbReference type="Proteomes" id="UP001226020">
    <property type="component" value="Unassembled WGS sequence"/>
</dbReference>
<dbReference type="InterPro" id="IPR000836">
    <property type="entry name" value="PRTase_dom"/>
</dbReference>
<dbReference type="GeneID" id="300270434"/>
<dbReference type="InterPro" id="IPR029057">
    <property type="entry name" value="PRTase-like"/>
</dbReference>
<organism evidence="1 2">
    <name type="scientific">Phocoenobacter atlanticus subsp. atlanticus</name>
    <dbReference type="NCBI Taxonomy" id="3061285"/>
    <lineage>
        <taxon>Bacteria</taxon>
        <taxon>Pseudomonadati</taxon>
        <taxon>Pseudomonadota</taxon>
        <taxon>Gammaproteobacteria</taxon>
        <taxon>Pasteurellales</taxon>
        <taxon>Pasteurellaceae</taxon>
        <taxon>Phocoenobacter</taxon>
        <taxon>Phocoenobacter atlanticus</taxon>
    </lineage>
</organism>
<comment type="caution">
    <text evidence="1">The sequence shown here is derived from an EMBL/GenBank/DDBJ whole genome shotgun (WGS) entry which is preliminary data.</text>
</comment>
<dbReference type="Gene3D" id="3.40.50.2020">
    <property type="match status" value="1"/>
</dbReference>
<keyword evidence="2" id="KW-1185">Reference proteome</keyword>
<dbReference type="AlphaFoldDB" id="A0AAW8CB08"/>
<dbReference type="EMBL" id="JASAXT010000005">
    <property type="protein sequence ID" value="MDP8148192.1"/>
    <property type="molecule type" value="Genomic_DNA"/>
</dbReference>
<name>A0AAW8CB08_9PAST</name>
<reference evidence="1 2" key="1">
    <citation type="journal article" date="2023" name="Front. Microbiol.">
        <title>Phylogeography and host specificity of Pasteurellaceae pathogenic to sea-farmed fish in the north-east Atlantic.</title>
        <authorList>
            <person name="Gulla S."/>
            <person name="Colquhoun D.J."/>
            <person name="Olsen A.B."/>
            <person name="Spilsberg B."/>
            <person name="Lagesen K."/>
            <person name="Aakesson C.P."/>
            <person name="Strom S."/>
            <person name="Manji F."/>
            <person name="Birkbeck T.H."/>
            <person name="Nilsen H.K."/>
        </authorList>
    </citation>
    <scope>NUCLEOTIDE SEQUENCE [LARGE SCALE GENOMIC DNA]</scope>
    <source>
        <strain evidence="1 2">NVIB3131</strain>
    </source>
</reference>
<evidence type="ECO:0000313" key="2">
    <source>
        <dbReference type="Proteomes" id="UP001226020"/>
    </source>
</evidence>
<proteinExistence type="predicted"/>
<protein>
    <submittedName>
        <fullName evidence="1">Recombinase</fullName>
    </submittedName>
</protein>
<accession>A0AAW8CB08</accession>
<gene>
    <name evidence="1" type="ORF">QJU57_03735</name>
</gene>
<dbReference type="RefSeq" id="WP_306346416.1">
    <property type="nucleotide sequence ID" value="NZ_JASAVU010000002.1"/>
</dbReference>